<gene>
    <name evidence="4" type="ORF">AKO1_000054</name>
</gene>
<dbReference type="Gene3D" id="2.30.29.30">
    <property type="entry name" value="Pleckstrin-homology domain (PH domain)/Phosphotyrosine-binding domain (PTB)"/>
    <property type="match status" value="1"/>
</dbReference>
<evidence type="ECO:0000313" key="4">
    <source>
        <dbReference type="EMBL" id="KAL0487818.1"/>
    </source>
</evidence>
<dbReference type="EMBL" id="JAOPGA020001376">
    <property type="protein sequence ID" value="KAL0487818.1"/>
    <property type="molecule type" value="Genomic_DNA"/>
</dbReference>
<dbReference type="Pfam" id="PF00169">
    <property type="entry name" value="PH"/>
    <property type="match status" value="1"/>
</dbReference>
<evidence type="ECO:0000313" key="5">
    <source>
        <dbReference type="Proteomes" id="UP001431209"/>
    </source>
</evidence>
<keyword evidence="1" id="KW-0175">Coiled coil</keyword>
<keyword evidence="5" id="KW-1185">Reference proteome</keyword>
<feature type="region of interest" description="Disordered" evidence="2">
    <location>
        <begin position="395"/>
        <end position="463"/>
    </location>
</feature>
<protein>
    <recommendedName>
        <fullName evidence="3">PH domain-containing protein</fullName>
    </recommendedName>
</protein>
<feature type="coiled-coil region" evidence="1">
    <location>
        <begin position="162"/>
        <end position="203"/>
    </location>
</feature>
<organism evidence="4 5">
    <name type="scientific">Acrasis kona</name>
    <dbReference type="NCBI Taxonomy" id="1008807"/>
    <lineage>
        <taxon>Eukaryota</taxon>
        <taxon>Discoba</taxon>
        <taxon>Heterolobosea</taxon>
        <taxon>Tetramitia</taxon>
        <taxon>Eutetramitia</taxon>
        <taxon>Acrasidae</taxon>
        <taxon>Acrasis</taxon>
    </lineage>
</organism>
<feature type="domain" description="PH" evidence="3">
    <location>
        <begin position="565"/>
        <end position="666"/>
    </location>
</feature>
<dbReference type="SUPFAM" id="SSF50729">
    <property type="entry name" value="PH domain-like"/>
    <property type="match status" value="1"/>
</dbReference>
<dbReference type="PROSITE" id="PS50003">
    <property type="entry name" value="PH_DOMAIN"/>
    <property type="match status" value="1"/>
</dbReference>
<evidence type="ECO:0000256" key="2">
    <source>
        <dbReference type="SAM" id="MobiDB-lite"/>
    </source>
</evidence>
<dbReference type="SMART" id="SM00233">
    <property type="entry name" value="PH"/>
    <property type="match status" value="1"/>
</dbReference>
<feature type="coiled-coil region" evidence="1">
    <location>
        <begin position="233"/>
        <end position="378"/>
    </location>
</feature>
<dbReference type="Proteomes" id="UP001431209">
    <property type="component" value="Unassembled WGS sequence"/>
</dbReference>
<comment type="caution">
    <text evidence="4">The sequence shown here is derived from an EMBL/GenBank/DDBJ whole genome shotgun (WGS) entry which is preliminary data.</text>
</comment>
<evidence type="ECO:0000256" key="1">
    <source>
        <dbReference type="SAM" id="Coils"/>
    </source>
</evidence>
<evidence type="ECO:0000259" key="3">
    <source>
        <dbReference type="PROSITE" id="PS50003"/>
    </source>
</evidence>
<sequence>MVIMNCSLDVDQLETVTIPSLKIMKETEVIAVGAVVNVSDETVKTTLQTYSELDYEDSDEKLSALREEKDRLESRCNDLSVELQQKSSEVDRLSINKEVVASELQILRDRVRDMMKNFKRARTLTILPELEMFKQEMINSTFEQIDRKLVSMNQSSSVNADNQKLRTMLQESLKNVNQLTEQLRNSNARNDTLREEIAKLKRSSKVQLSASATENDSIITQLSDQVIVKEELIVQLNLKSSELEMENLELKSKLQTIASEHEDKIQLLKFEHETITKNAKSRRQRLNSEIEESKREESNVEKLQLTKTIHDLKRQAEEFENASNEKSKQIQEMEERFSELRLENTFLEKTIEGLRAEKETLQNQLSSSKARVAELRSKNSSMGNLKKFRVVENAHSQNTTASSQSTLHPSSASSPSSPTTSSPPSVNVIPPPQIQISAQPPQSTTTAPSIQTEEGTPSQTQTRSISKLLQVNRNQTLQNNAAQTLQVNAHQPTKTRNIKAPRKSMALVVRPDEVIAIVNSVEGRNGSVRRLASDAVNPQPIQKKSHHQMSTIHILDGPEAMNHKVLSKVGYLLKEADRFGTWNKRFFKFDKEDGRFRLMYYHSAECKKLIRVIELKGASVLPASEKENANRVACFQLKCIGRPVYLCAQDASGRDEWVSFLLWAIKQST</sequence>
<proteinExistence type="predicted"/>
<dbReference type="InterPro" id="IPR001849">
    <property type="entry name" value="PH_domain"/>
</dbReference>
<dbReference type="InterPro" id="IPR011993">
    <property type="entry name" value="PH-like_dom_sf"/>
</dbReference>
<name>A0AAW2ZDE1_9EUKA</name>
<feature type="coiled-coil region" evidence="1">
    <location>
        <begin position="55"/>
        <end position="96"/>
    </location>
</feature>
<dbReference type="AlphaFoldDB" id="A0AAW2ZDE1"/>
<accession>A0AAW2ZDE1</accession>
<feature type="compositionally biased region" description="Low complexity" evidence="2">
    <location>
        <begin position="402"/>
        <end position="443"/>
    </location>
</feature>
<reference evidence="4 5" key="1">
    <citation type="submission" date="2024-03" db="EMBL/GenBank/DDBJ databases">
        <title>The Acrasis kona genome and developmental transcriptomes reveal deep origins of eukaryotic multicellular pathways.</title>
        <authorList>
            <person name="Sheikh S."/>
            <person name="Fu C.-J."/>
            <person name="Brown M.W."/>
            <person name="Baldauf S.L."/>
        </authorList>
    </citation>
    <scope>NUCLEOTIDE SEQUENCE [LARGE SCALE GENOMIC DNA]</scope>
    <source>
        <strain evidence="4 5">ATCC MYA-3509</strain>
    </source>
</reference>
<feature type="compositionally biased region" description="Polar residues" evidence="2">
    <location>
        <begin position="444"/>
        <end position="463"/>
    </location>
</feature>